<dbReference type="EMBL" id="RAPY01000001">
    <property type="protein sequence ID" value="RKE56013.1"/>
    <property type="molecule type" value="Genomic_DNA"/>
</dbReference>
<dbReference type="AlphaFoldDB" id="A0A420BH30"/>
<reference evidence="1 2" key="1">
    <citation type="submission" date="2018-09" db="EMBL/GenBank/DDBJ databases">
        <title>Genomic Encyclopedia of Type Strains, Phase III (KMG-III): the genomes of soil and plant-associated and newly described type strains.</title>
        <authorList>
            <person name="Whitman W."/>
        </authorList>
    </citation>
    <scope>NUCLEOTIDE SEQUENCE [LARGE SCALE GENOMIC DNA]</scope>
    <source>
        <strain evidence="1 2">CECT 7938</strain>
    </source>
</reference>
<proteinExistence type="predicted"/>
<comment type="caution">
    <text evidence="1">The sequence shown here is derived from an EMBL/GenBank/DDBJ whole genome shotgun (WGS) entry which is preliminary data.</text>
</comment>
<protein>
    <submittedName>
        <fullName evidence="1">Uncharacterized protein</fullName>
    </submittedName>
</protein>
<evidence type="ECO:0000313" key="1">
    <source>
        <dbReference type="EMBL" id="RKE56013.1"/>
    </source>
</evidence>
<evidence type="ECO:0000313" key="2">
    <source>
        <dbReference type="Proteomes" id="UP000286246"/>
    </source>
</evidence>
<sequence length="84" mass="10141">MICFRIYTILRRVGERYSNYSNVKFKFSVMYLRQSRSMNKAQKAKITKQICTNRGALILFIIYITFVESQCLNRFKKILFVLHF</sequence>
<keyword evidence="2" id="KW-1185">Reference proteome</keyword>
<gene>
    <name evidence="1" type="ORF">DFQ12_0865</name>
</gene>
<name>A0A420BH30_SPHD1</name>
<accession>A0A420BH30</accession>
<dbReference type="Proteomes" id="UP000286246">
    <property type="component" value="Unassembled WGS sequence"/>
</dbReference>
<organism evidence="1 2">
    <name type="scientific">Sphingobacterium detergens</name>
    <dbReference type="NCBI Taxonomy" id="1145106"/>
    <lineage>
        <taxon>Bacteria</taxon>
        <taxon>Pseudomonadati</taxon>
        <taxon>Bacteroidota</taxon>
        <taxon>Sphingobacteriia</taxon>
        <taxon>Sphingobacteriales</taxon>
        <taxon>Sphingobacteriaceae</taxon>
        <taxon>Sphingobacterium</taxon>
    </lineage>
</organism>